<dbReference type="FunFam" id="3.30.1740.10:FF:000003">
    <property type="entry name" value="Poly [ADP-ribose] polymerase"/>
    <property type="match status" value="1"/>
</dbReference>
<evidence type="ECO:0000256" key="35">
    <source>
        <dbReference type="PIRNR" id="PIRNR000489"/>
    </source>
</evidence>
<comment type="catalytic activity">
    <reaction evidence="33">
        <text>L-tyrosyl-[protein] + NAD(+) = O-(ADP-D-ribosyl)-L-tyrosyl-[protein] + nicotinamide + H(+)</text>
        <dbReference type="Rhea" id="RHEA:58236"/>
        <dbReference type="Rhea" id="RHEA-COMP:10136"/>
        <dbReference type="Rhea" id="RHEA-COMP:15092"/>
        <dbReference type="ChEBI" id="CHEBI:15378"/>
        <dbReference type="ChEBI" id="CHEBI:17154"/>
        <dbReference type="ChEBI" id="CHEBI:46858"/>
        <dbReference type="ChEBI" id="CHEBI:57540"/>
        <dbReference type="ChEBI" id="CHEBI:142557"/>
    </reaction>
    <physiologicalReaction direction="left-to-right" evidence="33">
        <dbReference type="Rhea" id="RHEA:58237"/>
    </physiologicalReaction>
</comment>
<dbReference type="Gene3D" id="1.10.20.130">
    <property type="match status" value="1"/>
</dbReference>
<evidence type="ECO:0000259" key="39">
    <source>
        <dbReference type="PROSITE" id="PS50064"/>
    </source>
</evidence>
<evidence type="ECO:0000256" key="13">
    <source>
        <dbReference type="ARBA" id="ARBA00022737"/>
    </source>
</evidence>
<dbReference type="PROSITE" id="PS50064">
    <property type="entry name" value="ZF_PARP_2"/>
    <property type="match status" value="2"/>
</dbReference>
<evidence type="ECO:0000256" key="8">
    <source>
        <dbReference type="ARBA" id="ARBA00022588"/>
    </source>
</evidence>
<comment type="catalytic activity">
    <reaction evidence="25">
        <text>L-glutamyl-[protein] + NAD(+) = 5-O-(ADP-D-ribosyl)-L-glutamyl-[protein] + nicotinamide</text>
        <dbReference type="Rhea" id="RHEA:58224"/>
        <dbReference type="Rhea" id="RHEA-COMP:10208"/>
        <dbReference type="Rhea" id="RHEA-COMP:15089"/>
        <dbReference type="ChEBI" id="CHEBI:17154"/>
        <dbReference type="ChEBI" id="CHEBI:29973"/>
        <dbReference type="ChEBI" id="CHEBI:57540"/>
        <dbReference type="ChEBI" id="CHEBI:142540"/>
    </reaction>
    <physiologicalReaction direction="left-to-right" evidence="25">
        <dbReference type="Rhea" id="RHEA:58225"/>
    </physiologicalReaction>
</comment>
<dbReference type="EC" id="2.4.2.30" evidence="35"/>
<feature type="domain" description="PARP catalytic" evidence="40">
    <location>
        <begin position="760"/>
        <end position="997"/>
    </location>
</feature>
<keyword evidence="6" id="KW-1017">Isopeptide bond</keyword>
<dbReference type="InterPro" id="IPR050800">
    <property type="entry name" value="ARTD/PARP"/>
</dbReference>
<dbReference type="InterPro" id="IPR036957">
    <property type="entry name" value="Znf_PARP_sf"/>
</dbReference>
<evidence type="ECO:0000256" key="37">
    <source>
        <dbReference type="SAM" id="Coils"/>
    </source>
</evidence>
<dbReference type="SUPFAM" id="SSF56399">
    <property type="entry name" value="ADP-ribosylation"/>
    <property type="match status" value="1"/>
</dbReference>
<dbReference type="PROSITE" id="PS51060">
    <property type="entry name" value="PARP_ALPHA_HD"/>
    <property type="match status" value="1"/>
</dbReference>
<dbReference type="Gene3D" id="3.30.1740.10">
    <property type="entry name" value="Zinc finger, PARP-type"/>
    <property type="match status" value="2"/>
</dbReference>
<keyword evidence="22" id="KW-0804">Transcription</keyword>
<dbReference type="GO" id="GO:1901701">
    <property type="term" value="P:cellular response to oxygen-containing compound"/>
    <property type="evidence" value="ECO:0007669"/>
    <property type="project" value="UniProtKB-ARBA"/>
</dbReference>
<feature type="domain" description="WGR" evidence="42">
    <location>
        <begin position="514"/>
        <end position="610"/>
    </location>
</feature>
<dbReference type="OrthoDB" id="429950at2759"/>
<keyword evidence="19" id="KW-0805">Transcription regulation</keyword>
<keyword evidence="37" id="KW-0175">Coiled coil</keyword>
<comment type="function">
    <text evidence="31">Promotes AIFM1-mediated apoptosis. This form, which translocates into the cytoplasm following cleavage by caspase-3 (CASP3) and caspase-7 (CASP7) in response to apoptosis, is auto-poly-ADP-ribosylated and serves as a poly-ADP-ribose carrier to induce AIFM1-mediated apoptosis.</text>
</comment>
<evidence type="ECO:0000256" key="22">
    <source>
        <dbReference type="ARBA" id="ARBA00023163"/>
    </source>
</evidence>
<dbReference type="PROSITE" id="PS52007">
    <property type="entry name" value="PADR1"/>
    <property type="match status" value="1"/>
</dbReference>
<evidence type="ECO:0000256" key="7">
    <source>
        <dbReference type="ARBA" id="ARBA00022533"/>
    </source>
</evidence>
<comment type="subcellular location">
    <subcellularLocation>
        <location evidence="1 35">Chromosome</location>
    </subcellularLocation>
    <subcellularLocation>
        <location evidence="2">Cytoplasm</location>
        <location evidence="2">Cytosol</location>
    </subcellularLocation>
    <subcellularLocation>
        <location evidence="3">Nucleus</location>
        <location evidence="3">Nucleolus</location>
    </subcellularLocation>
</comment>
<dbReference type="GO" id="GO:0006302">
    <property type="term" value="P:double-strand break repair"/>
    <property type="evidence" value="ECO:0007669"/>
    <property type="project" value="TreeGrafter"/>
</dbReference>
<feature type="domain" description="PARP-type" evidence="39">
    <location>
        <begin position="9"/>
        <end position="93"/>
    </location>
</feature>
<evidence type="ECO:0000256" key="11">
    <source>
        <dbReference type="ARBA" id="ARBA00022695"/>
    </source>
</evidence>
<dbReference type="Gene3D" id="2.20.25.630">
    <property type="match status" value="1"/>
</dbReference>
<evidence type="ECO:0000256" key="29">
    <source>
        <dbReference type="ARBA" id="ARBA00034299"/>
    </source>
</evidence>
<name>A0A8J6A758_GALPY</name>
<keyword evidence="12 35" id="KW-0479">Metal-binding</keyword>
<organism evidence="43 44">
    <name type="scientific">Galemys pyrenaicus</name>
    <name type="common">Iberian desman</name>
    <name type="synonym">Pyrenean desman</name>
    <dbReference type="NCBI Taxonomy" id="202257"/>
    <lineage>
        <taxon>Eukaryota</taxon>
        <taxon>Metazoa</taxon>
        <taxon>Chordata</taxon>
        <taxon>Craniata</taxon>
        <taxon>Vertebrata</taxon>
        <taxon>Euteleostomi</taxon>
        <taxon>Mammalia</taxon>
        <taxon>Eutheria</taxon>
        <taxon>Laurasiatheria</taxon>
        <taxon>Eulipotyphla</taxon>
        <taxon>Talpidae</taxon>
        <taxon>Galemys</taxon>
    </lineage>
</organism>
<evidence type="ECO:0000256" key="18">
    <source>
        <dbReference type="ARBA" id="ARBA00022859"/>
    </source>
</evidence>
<dbReference type="Gene3D" id="3.90.228.10">
    <property type="match status" value="1"/>
</dbReference>
<dbReference type="GO" id="GO:0008270">
    <property type="term" value="F:zinc ion binding"/>
    <property type="evidence" value="ECO:0007669"/>
    <property type="project" value="UniProtKB-KW"/>
</dbReference>
<evidence type="ECO:0000256" key="30">
    <source>
        <dbReference type="ARBA" id="ARBA00034324"/>
    </source>
</evidence>
<evidence type="ECO:0000256" key="38">
    <source>
        <dbReference type="SAM" id="MobiDB-lite"/>
    </source>
</evidence>
<comment type="function">
    <text evidence="35">Poly-ADP-ribosyltransferase that mediates poly-ADP-ribosylation of proteins and plays a key role in DNA repair.</text>
</comment>
<evidence type="ECO:0000256" key="6">
    <source>
        <dbReference type="ARBA" id="ARBA00022499"/>
    </source>
</evidence>
<dbReference type="PROSITE" id="PS51977">
    <property type="entry name" value="WGR"/>
    <property type="match status" value="1"/>
</dbReference>
<dbReference type="Pfam" id="PF05406">
    <property type="entry name" value="WGR"/>
    <property type="match status" value="1"/>
</dbReference>
<feature type="region of interest" description="Disordered" evidence="38">
    <location>
        <begin position="205"/>
        <end position="233"/>
    </location>
</feature>
<comment type="similarity">
    <text evidence="27">Belongs to the ARTD/PARP family.</text>
</comment>
<evidence type="ECO:0000256" key="9">
    <source>
        <dbReference type="ARBA" id="ARBA00022676"/>
    </source>
</evidence>
<evidence type="ECO:0000256" key="15">
    <source>
        <dbReference type="ARBA" id="ARBA00022765"/>
    </source>
</evidence>
<evidence type="ECO:0000256" key="20">
    <source>
        <dbReference type="ARBA" id="ARBA00023027"/>
    </source>
</evidence>
<evidence type="ECO:0000259" key="42">
    <source>
        <dbReference type="PROSITE" id="PS51977"/>
    </source>
</evidence>
<evidence type="ECO:0000256" key="31">
    <source>
        <dbReference type="ARBA" id="ARBA00045480"/>
    </source>
</evidence>
<keyword evidence="4 35" id="KW-0158">Chromosome</keyword>
<dbReference type="GO" id="GO:0003677">
    <property type="term" value="F:DNA binding"/>
    <property type="evidence" value="ECO:0007669"/>
    <property type="project" value="UniProtKB-UniRule"/>
</dbReference>
<evidence type="ECO:0000256" key="17">
    <source>
        <dbReference type="ARBA" id="ARBA00022833"/>
    </source>
</evidence>
<feature type="domain" description="PARP alpha-helical" evidence="41">
    <location>
        <begin position="634"/>
        <end position="751"/>
    </location>
</feature>
<dbReference type="Gene3D" id="3.40.50.10190">
    <property type="entry name" value="BRCT domain"/>
    <property type="match status" value="1"/>
</dbReference>
<comment type="caution">
    <text evidence="43">The sequence shown here is derived from an EMBL/GenBank/DDBJ whole genome shotgun (WGS) entry which is preliminary data.</text>
</comment>
<proteinExistence type="inferred from homology"/>
<dbReference type="PANTHER" id="PTHR10459:SF112">
    <property type="entry name" value="POLY [ADP-RIBOSE] POLYMERASE 1"/>
    <property type="match status" value="1"/>
</dbReference>
<feature type="region of interest" description="Disordered" evidence="38">
    <location>
        <begin position="467"/>
        <end position="490"/>
    </location>
</feature>
<dbReference type="InterPro" id="IPR004102">
    <property type="entry name" value="Poly(ADP-ribose)pol_reg_dom"/>
</dbReference>
<dbReference type="InterPro" id="IPR049296">
    <property type="entry name" value="PARP1-like_PADR1_N"/>
</dbReference>
<dbReference type="EMBL" id="JAGFMF010011818">
    <property type="protein sequence ID" value="KAG8511810.1"/>
    <property type="molecule type" value="Genomic_DNA"/>
</dbReference>
<dbReference type="InterPro" id="IPR036420">
    <property type="entry name" value="BRCT_dom_sf"/>
</dbReference>
<evidence type="ECO:0000256" key="4">
    <source>
        <dbReference type="ARBA" id="ARBA00022454"/>
    </source>
</evidence>
<evidence type="ECO:0000256" key="34">
    <source>
        <dbReference type="ARBA" id="ARBA00048575"/>
    </source>
</evidence>
<keyword evidence="24 35" id="KW-0539">Nucleus</keyword>
<dbReference type="GO" id="GO:0005694">
    <property type="term" value="C:chromosome"/>
    <property type="evidence" value="ECO:0007669"/>
    <property type="project" value="UniProtKB-SubCell"/>
</dbReference>
<dbReference type="Pfam" id="PF08063">
    <property type="entry name" value="Zn_ribbon_PADR1"/>
    <property type="match status" value="1"/>
</dbReference>
<keyword evidence="17 35" id="KW-0862">Zinc</keyword>
<evidence type="ECO:0000256" key="26">
    <source>
        <dbReference type="ARBA" id="ARBA00024164"/>
    </source>
</evidence>
<evidence type="ECO:0000256" key="2">
    <source>
        <dbReference type="ARBA" id="ARBA00004514"/>
    </source>
</evidence>
<evidence type="ECO:0000313" key="44">
    <source>
        <dbReference type="Proteomes" id="UP000700334"/>
    </source>
</evidence>
<sequence>MAESSEKLYRVEYAKSGRASCKKCSESIPKDSLRMAIMVQSPMFDGKVPHWYHFSCFWKVGHSIRHPDIEVDGFSELRWDDQQKIKKTAEAGGVTGKGQDGAGGKAEKTLGDFAAEYAKSNRSTCKGCMEKIEKGQVRLSKKMLDPEKPQLGMIDRWYHPNCFVKNREELGFRPEYSASQLKGFGLLTPEDKETLKKQLPGVKCEGKRKGDEVDGMDEVAKKKSKKEKDKDSKLEKALKAQNDLIWNIKDELKKACSTNDLKELLIFNKQQVPSGESAILDRVADGMVFGALLPCEECSGQLVFKSDAYYCTGDVTAWTKCMVKTQTPNRKEWVTPKEFREISYLKKLKVKKQDRIFPPETSVPVAAMPPPCTVSAPTVVNSSAPPDKPLSSMKILALGKLSQNKDEEVEKMNKKMEEVKEANIRVVSEDFLQDVAASTKSLQELLSAHTLAPWGAEVKAEPVEVMTPKGKSGGALSKKSKGPVKEEGLKSEKRMKLTLKGGAAVDPDSGLETSAHVLEKGGKVFSATLGLVDIVKGTNSYYKLQLLEDDKESRYWIFRSWGRVGTVIGSNKLEQMSSKEDAIEHFMKLYEEKTGNAWHAKNFTKYPKKFYPLEIDYGQDEEAVKKLTVNPGTKSKLPKPVQDLIKMIFDVESMKKAMVEYEIDLQKMPLGKLSKRQIQAAYSILSEVQQAVSQGSSDSQILDLSNRFYTLIPHDFGMKKPPLLNNSDSVQAKVEMLDNLLDIEVAYSLLRGGSDDSSKDPIDVNYEKLKTDIKVVDKDSEEAETIRKYVKNTHATTHNAYDLEVIDIFKIEREGESQRYKPFKQLHNRRLLWHGSRTTNFAGILSQGLRIAPPEAPVTGYMFGKGIYFADMVSKSANYCHTSQGDPIGLILLGEVALGNMYELKHASHISKLPKGKHSVKGLGKTTPDPSASITMDGVEVPLGTGISSGVNDTCLLYNECICSLTRFPSRYIVYDIAQVNLKYLLKLKFNFKTSLW</sequence>
<reference evidence="43" key="1">
    <citation type="journal article" date="2021" name="Evol. Appl.">
        <title>The genome of the Pyrenean desman and the effects of bottlenecks and inbreeding on the genomic landscape of an endangered species.</title>
        <authorList>
            <person name="Escoda L."/>
            <person name="Castresana J."/>
        </authorList>
    </citation>
    <scope>NUCLEOTIDE SEQUENCE</scope>
    <source>
        <strain evidence="43">IBE-C5619</strain>
    </source>
</reference>
<comment type="subunit">
    <text evidence="30">Interacts (when auto-poly-ADP-ribosylated) with AIFM1.</text>
</comment>
<evidence type="ECO:0000256" key="19">
    <source>
        <dbReference type="ARBA" id="ARBA00023015"/>
    </source>
</evidence>
<dbReference type="Gene3D" id="1.20.142.10">
    <property type="entry name" value="Poly(ADP-ribose) polymerase, regulatory domain"/>
    <property type="match status" value="1"/>
</dbReference>
<dbReference type="AlphaFoldDB" id="A0A8J6A758"/>
<dbReference type="Pfam" id="PF02877">
    <property type="entry name" value="PARP_reg"/>
    <property type="match status" value="1"/>
</dbReference>
<dbReference type="FunFam" id="2.20.25.630:FF:000001">
    <property type="entry name" value="Poly [ADP-ribose] polymerase"/>
    <property type="match status" value="1"/>
</dbReference>
<evidence type="ECO:0000259" key="40">
    <source>
        <dbReference type="PROSITE" id="PS51059"/>
    </source>
</evidence>
<dbReference type="GO" id="GO:0003950">
    <property type="term" value="F:NAD+ poly-ADP-ribosyltransferase activity"/>
    <property type="evidence" value="ECO:0007669"/>
    <property type="project" value="UniProtKB-UniRule"/>
</dbReference>
<keyword evidence="14" id="KW-0227">DNA damage</keyword>
<dbReference type="GO" id="GO:0070212">
    <property type="term" value="P:protein poly-ADP-ribosylation"/>
    <property type="evidence" value="ECO:0007669"/>
    <property type="project" value="TreeGrafter"/>
</dbReference>
<evidence type="ECO:0000256" key="24">
    <source>
        <dbReference type="ARBA" id="ARBA00023242"/>
    </source>
</evidence>
<evidence type="ECO:0000256" key="16">
    <source>
        <dbReference type="ARBA" id="ARBA00022771"/>
    </source>
</evidence>
<dbReference type="CDD" id="cd01437">
    <property type="entry name" value="parp_like"/>
    <property type="match status" value="1"/>
</dbReference>
<evidence type="ECO:0000256" key="14">
    <source>
        <dbReference type="ARBA" id="ARBA00022763"/>
    </source>
</evidence>
<dbReference type="InterPro" id="IPR001510">
    <property type="entry name" value="Znf_PARP"/>
</dbReference>
<dbReference type="InterPro" id="IPR036930">
    <property type="entry name" value="WGR_dom_sf"/>
</dbReference>
<keyword evidence="9 35" id="KW-0328">Glycosyltransferase</keyword>
<accession>A0A8J6A758</accession>
<dbReference type="CDD" id="cd08001">
    <property type="entry name" value="WGR_PARP1_like"/>
    <property type="match status" value="1"/>
</dbReference>
<keyword evidence="15" id="KW-0013">ADP-ribosylation</keyword>
<dbReference type="PIRSF" id="PIRSF000489">
    <property type="entry name" value="NAD_ADPRT"/>
    <property type="match status" value="1"/>
</dbReference>
<dbReference type="SUPFAM" id="SSF57716">
    <property type="entry name" value="Glucocorticoid receptor-like (DNA-binding domain)"/>
    <property type="match status" value="2"/>
</dbReference>
<dbReference type="PANTHER" id="PTHR10459">
    <property type="entry name" value="DNA LIGASE"/>
    <property type="match status" value="1"/>
</dbReference>
<dbReference type="GO" id="GO:0051287">
    <property type="term" value="F:NAD binding"/>
    <property type="evidence" value="ECO:0007669"/>
    <property type="project" value="UniProtKB-UniRule"/>
</dbReference>
<dbReference type="PROSITE" id="PS00347">
    <property type="entry name" value="ZF_PARP_1"/>
    <property type="match status" value="1"/>
</dbReference>
<dbReference type="SMART" id="SM01335">
    <property type="entry name" value="PADR1"/>
    <property type="match status" value="1"/>
</dbReference>
<keyword evidence="18" id="KW-0391">Immunity</keyword>
<dbReference type="Pfam" id="PF00645">
    <property type="entry name" value="zf-PARP"/>
    <property type="match status" value="2"/>
</dbReference>
<dbReference type="Pfam" id="PF21728">
    <property type="entry name" value="PADR1_N"/>
    <property type="match status" value="1"/>
</dbReference>
<comment type="function">
    <text evidence="29">This cleavage form irreversibly binds to DNA breaks and interferes with DNA repair, promoting DNA damage-induced apoptosis.</text>
</comment>
<dbReference type="GO" id="GO:0045087">
    <property type="term" value="P:innate immune response"/>
    <property type="evidence" value="ECO:0007669"/>
    <property type="project" value="UniProtKB-KW"/>
</dbReference>
<dbReference type="SMART" id="SM01336">
    <property type="entry name" value="zf-PARP"/>
    <property type="match status" value="2"/>
</dbReference>
<dbReference type="GO" id="GO:0005829">
    <property type="term" value="C:cytosol"/>
    <property type="evidence" value="ECO:0007669"/>
    <property type="project" value="UniProtKB-SubCell"/>
</dbReference>
<evidence type="ECO:0000256" key="27">
    <source>
        <dbReference type="ARBA" id="ARBA00024347"/>
    </source>
</evidence>
<evidence type="ECO:0000256" key="23">
    <source>
        <dbReference type="ARBA" id="ARBA00023204"/>
    </source>
</evidence>
<evidence type="ECO:0000256" key="25">
    <source>
        <dbReference type="ARBA" id="ARBA00024159"/>
    </source>
</evidence>
<evidence type="ECO:0000256" key="1">
    <source>
        <dbReference type="ARBA" id="ARBA00004286"/>
    </source>
</evidence>
<evidence type="ECO:0000256" key="28">
    <source>
        <dbReference type="ARBA" id="ARBA00033987"/>
    </source>
</evidence>
<dbReference type="SUPFAM" id="SSF142921">
    <property type="entry name" value="WGR domain-like"/>
    <property type="match status" value="1"/>
</dbReference>
<evidence type="ECO:0000313" key="43">
    <source>
        <dbReference type="EMBL" id="KAG8511810.1"/>
    </source>
</evidence>
<evidence type="ECO:0000256" key="12">
    <source>
        <dbReference type="ARBA" id="ARBA00022723"/>
    </source>
</evidence>
<keyword evidence="16" id="KW-0863">Zinc-finger</keyword>
<evidence type="ECO:0000256" key="3">
    <source>
        <dbReference type="ARBA" id="ARBA00004604"/>
    </source>
</evidence>
<keyword evidence="11" id="KW-0548">Nucleotidyltransferase</keyword>
<keyword evidence="20 35" id="KW-0520">NAD</keyword>
<dbReference type="GO" id="GO:1990404">
    <property type="term" value="F:NAD+-protein mono-ADP-ribosyltransferase activity"/>
    <property type="evidence" value="ECO:0007669"/>
    <property type="project" value="TreeGrafter"/>
</dbReference>
<comment type="catalytic activity">
    <reaction evidence="34">
        <text>L-seryl-[protein] + NAD(+) = O-(ADP-D-ribosyl)-L-seryl-[protein] + nicotinamide + H(+)</text>
        <dbReference type="Rhea" id="RHEA:58232"/>
        <dbReference type="Rhea" id="RHEA-COMP:9863"/>
        <dbReference type="Rhea" id="RHEA-COMP:15091"/>
        <dbReference type="ChEBI" id="CHEBI:15378"/>
        <dbReference type="ChEBI" id="CHEBI:17154"/>
        <dbReference type="ChEBI" id="CHEBI:29999"/>
        <dbReference type="ChEBI" id="CHEBI:57540"/>
        <dbReference type="ChEBI" id="CHEBI:142556"/>
    </reaction>
    <physiologicalReaction direction="left-to-right" evidence="34">
        <dbReference type="Rhea" id="RHEA:58233"/>
    </physiologicalReaction>
</comment>
<dbReference type="InterPro" id="IPR012317">
    <property type="entry name" value="Poly(ADP-ribose)pol_cat_dom"/>
</dbReference>
<dbReference type="InterPro" id="IPR036616">
    <property type="entry name" value="Poly(ADP-ribose)pol_reg_dom_sf"/>
</dbReference>
<keyword evidence="10 35" id="KW-0808">Transferase</keyword>
<dbReference type="InterPro" id="IPR012982">
    <property type="entry name" value="PARP1-like_PADR1_Zn_ribbon"/>
</dbReference>
<comment type="catalytic activity">
    <reaction evidence="28 35">
        <text>NAD(+) + (ADP-D-ribosyl)n-acceptor = nicotinamide + (ADP-D-ribosyl)n+1-acceptor + H(+).</text>
        <dbReference type="EC" id="2.4.2.30"/>
    </reaction>
</comment>
<keyword evidence="8" id="KW-0399">Innate immunity</keyword>
<evidence type="ECO:0000256" key="5">
    <source>
        <dbReference type="ARBA" id="ARBA00022490"/>
    </source>
</evidence>
<dbReference type="FunFam" id="1.20.142.10:FF:000001">
    <property type="entry name" value="Poly [ADP-ribose] polymerase"/>
    <property type="match status" value="1"/>
</dbReference>
<evidence type="ECO:0000259" key="41">
    <source>
        <dbReference type="PROSITE" id="PS51060"/>
    </source>
</evidence>
<gene>
    <name evidence="43" type="ORF">J0S82_012037</name>
</gene>
<dbReference type="Pfam" id="PF00644">
    <property type="entry name" value="PARP"/>
    <property type="match status" value="1"/>
</dbReference>
<dbReference type="PROSITE" id="PS51059">
    <property type="entry name" value="PARP_CATALYTIC"/>
    <property type="match status" value="1"/>
</dbReference>
<dbReference type="InterPro" id="IPR038650">
    <property type="entry name" value="PADR1_C_dom_sf"/>
</dbReference>
<dbReference type="GO" id="GO:0005730">
    <property type="term" value="C:nucleolus"/>
    <property type="evidence" value="ECO:0007669"/>
    <property type="project" value="UniProtKB-SubCell"/>
</dbReference>
<dbReference type="FunFam" id="3.30.1740.10:FF:000002">
    <property type="entry name" value="Poly [ADP-ribose] polymerase"/>
    <property type="match status" value="1"/>
</dbReference>
<evidence type="ECO:0000256" key="36">
    <source>
        <dbReference type="RuleBase" id="RU362114"/>
    </source>
</evidence>
<keyword evidence="13" id="KW-0677">Repeat</keyword>
<keyword evidence="7" id="KW-0021">Allosteric enzyme</keyword>
<evidence type="ECO:0000256" key="21">
    <source>
        <dbReference type="ARBA" id="ARBA00023125"/>
    </source>
</evidence>
<keyword evidence="5" id="KW-0963">Cytoplasm</keyword>
<dbReference type="InterPro" id="IPR008893">
    <property type="entry name" value="WGR_domain"/>
</dbReference>
<keyword evidence="44" id="KW-1185">Reference proteome</keyword>
<dbReference type="InterPro" id="IPR008288">
    <property type="entry name" value="PARP"/>
</dbReference>
<evidence type="ECO:0000256" key="32">
    <source>
        <dbReference type="ARBA" id="ARBA00048241"/>
    </source>
</evidence>
<dbReference type="SUPFAM" id="SSF47587">
    <property type="entry name" value="Domain of poly(ADP-ribose) polymerase"/>
    <property type="match status" value="1"/>
</dbReference>
<keyword evidence="23" id="KW-0234">DNA repair</keyword>
<protein>
    <recommendedName>
        <fullName evidence="35 36">Poly [ADP-ribose] polymerase</fullName>
        <ecNumber evidence="35">2.4.2.30</ecNumber>
    </recommendedName>
</protein>
<dbReference type="FunFam" id="1.10.20.130:FF:000001">
    <property type="entry name" value="Poly [ADP-ribose] polymerase"/>
    <property type="match status" value="1"/>
</dbReference>
<dbReference type="FunFam" id="3.90.228.10:FF:000002">
    <property type="entry name" value="Poly [ADP-ribose] polymerase"/>
    <property type="match status" value="1"/>
</dbReference>
<evidence type="ECO:0000256" key="33">
    <source>
        <dbReference type="ARBA" id="ARBA00048339"/>
    </source>
</evidence>
<keyword evidence="21 35" id="KW-0238">DNA-binding</keyword>
<dbReference type="Proteomes" id="UP000700334">
    <property type="component" value="Unassembled WGS sequence"/>
</dbReference>
<comment type="catalytic activity">
    <reaction evidence="26">
        <text>L-aspartyl-[protein] + NAD(+) = 4-O-(ADP-D-ribosyl)-L-aspartyl-[protein] + nicotinamide</text>
        <dbReference type="Rhea" id="RHEA:54424"/>
        <dbReference type="Rhea" id="RHEA-COMP:9867"/>
        <dbReference type="Rhea" id="RHEA-COMP:13832"/>
        <dbReference type="ChEBI" id="CHEBI:17154"/>
        <dbReference type="ChEBI" id="CHEBI:29961"/>
        <dbReference type="ChEBI" id="CHEBI:57540"/>
        <dbReference type="ChEBI" id="CHEBI:138102"/>
    </reaction>
    <physiologicalReaction direction="left-to-right" evidence="26">
        <dbReference type="Rhea" id="RHEA:54425"/>
    </physiologicalReaction>
</comment>
<feature type="coiled-coil region" evidence="37">
    <location>
        <begin position="398"/>
        <end position="429"/>
    </location>
</feature>
<dbReference type="GO" id="GO:0016779">
    <property type="term" value="F:nucleotidyltransferase activity"/>
    <property type="evidence" value="ECO:0007669"/>
    <property type="project" value="UniProtKB-KW"/>
</dbReference>
<dbReference type="SMART" id="SM00773">
    <property type="entry name" value="WGR"/>
    <property type="match status" value="1"/>
</dbReference>
<comment type="catalytic activity">
    <reaction evidence="32">
        <text>L-histidyl-[protein] + NAD(+) = N(tele)-(ADP-D-ribosyl)-L-histidyl-[protein] + nicotinamide + H(+)</text>
        <dbReference type="Rhea" id="RHEA:72071"/>
        <dbReference type="Rhea" id="RHEA-COMP:9745"/>
        <dbReference type="Rhea" id="RHEA-COMP:18085"/>
        <dbReference type="ChEBI" id="CHEBI:15378"/>
        <dbReference type="ChEBI" id="CHEBI:17154"/>
        <dbReference type="ChEBI" id="CHEBI:29979"/>
        <dbReference type="ChEBI" id="CHEBI:57540"/>
        <dbReference type="ChEBI" id="CHEBI:191398"/>
    </reaction>
    <physiologicalReaction direction="left-to-right" evidence="32">
        <dbReference type="Rhea" id="RHEA:72072"/>
    </physiologicalReaction>
</comment>
<feature type="domain" description="PARP-type" evidence="39">
    <location>
        <begin position="113"/>
        <end position="203"/>
    </location>
</feature>
<evidence type="ECO:0000256" key="10">
    <source>
        <dbReference type="ARBA" id="ARBA00022679"/>
    </source>
</evidence>